<dbReference type="OrthoDB" id="879261at2"/>
<accession>A0A2T5YFY6</accession>
<keyword evidence="2" id="KW-1185">Reference proteome</keyword>
<dbReference type="AlphaFoldDB" id="A0A2T5YFY6"/>
<name>A0A2T5YFY6_9BACT</name>
<evidence type="ECO:0000313" key="1">
    <source>
        <dbReference type="EMBL" id="PTX18212.1"/>
    </source>
</evidence>
<reference evidence="1 2" key="1">
    <citation type="submission" date="2018-04" db="EMBL/GenBank/DDBJ databases">
        <title>Genomic Encyclopedia of Archaeal and Bacterial Type Strains, Phase II (KMG-II): from individual species to whole genera.</title>
        <authorList>
            <person name="Goeker M."/>
        </authorList>
    </citation>
    <scope>NUCLEOTIDE SEQUENCE [LARGE SCALE GENOMIC DNA]</scope>
    <source>
        <strain evidence="1 2">DSM 100162</strain>
    </source>
</reference>
<sequence>MLYLKTEHIIIEYFAAEELVKSKWLQYVPSAEYRNILYTFLLMQEKYKISKWLADCSDAKVVRPVDQKFTVEEWGPKFLSSLHLQFMAIINPTDMFGRISVNFIMSQVNLVEHPVEVCFFDKPEDATLWLAVQTPKSSYGKPEGSPISDVQ</sequence>
<comment type="caution">
    <text evidence="1">The sequence shown here is derived from an EMBL/GenBank/DDBJ whole genome shotgun (WGS) entry which is preliminary data.</text>
</comment>
<dbReference type="RefSeq" id="WP_108212099.1">
    <property type="nucleotide sequence ID" value="NZ_QBKI01000006.1"/>
</dbReference>
<dbReference type="EMBL" id="QBKI01000006">
    <property type="protein sequence ID" value="PTX18212.1"/>
    <property type="molecule type" value="Genomic_DNA"/>
</dbReference>
<gene>
    <name evidence="1" type="ORF">C8N40_10611</name>
</gene>
<evidence type="ECO:0000313" key="2">
    <source>
        <dbReference type="Proteomes" id="UP000244225"/>
    </source>
</evidence>
<proteinExistence type="predicted"/>
<dbReference type="Proteomes" id="UP000244225">
    <property type="component" value="Unassembled WGS sequence"/>
</dbReference>
<protein>
    <recommendedName>
        <fullName evidence="3">SpoIIAA-like protein</fullName>
    </recommendedName>
</protein>
<organism evidence="1 2">
    <name type="scientific">Pontibacter mucosus</name>
    <dbReference type="NCBI Taxonomy" id="1649266"/>
    <lineage>
        <taxon>Bacteria</taxon>
        <taxon>Pseudomonadati</taxon>
        <taxon>Bacteroidota</taxon>
        <taxon>Cytophagia</taxon>
        <taxon>Cytophagales</taxon>
        <taxon>Hymenobacteraceae</taxon>
        <taxon>Pontibacter</taxon>
    </lineage>
</organism>
<evidence type="ECO:0008006" key="3">
    <source>
        <dbReference type="Google" id="ProtNLM"/>
    </source>
</evidence>